<dbReference type="PANTHER" id="PTHR11010">
    <property type="entry name" value="PROTEASE S28 PRO-X CARBOXYPEPTIDASE-RELATED"/>
    <property type="match status" value="1"/>
</dbReference>
<evidence type="ECO:0000256" key="3">
    <source>
        <dbReference type="ARBA" id="ARBA00022729"/>
    </source>
</evidence>
<feature type="signal peptide" evidence="6">
    <location>
        <begin position="1"/>
        <end position="19"/>
    </location>
</feature>
<reference evidence="7" key="1">
    <citation type="journal article" date="2023" name="G3 (Bethesda)">
        <title>Whole genome assembly and annotation of the endangered Caribbean coral Acropora cervicornis.</title>
        <authorList>
            <person name="Selwyn J.D."/>
            <person name="Vollmer S.V."/>
        </authorList>
    </citation>
    <scope>NUCLEOTIDE SEQUENCE</scope>
    <source>
        <strain evidence="7">K2</strain>
    </source>
</reference>
<protein>
    <submittedName>
        <fullName evidence="7">Dipeptidyl peptidase 2</fullName>
    </submittedName>
</protein>
<evidence type="ECO:0000256" key="5">
    <source>
        <dbReference type="ARBA" id="ARBA00023180"/>
    </source>
</evidence>
<dbReference type="InterPro" id="IPR042269">
    <property type="entry name" value="Ser_carbopepase_S28_SKS"/>
</dbReference>
<dbReference type="InterPro" id="IPR029058">
    <property type="entry name" value="AB_hydrolase_fold"/>
</dbReference>
<dbReference type="Pfam" id="PF05577">
    <property type="entry name" value="Peptidase_S28"/>
    <property type="match status" value="1"/>
</dbReference>
<organism evidence="7 8">
    <name type="scientific">Acropora cervicornis</name>
    <name type="common">Staghorn coral</name>
    <dbReference type="NCBI Taxonomy" id="6130"/>
    <lineage>
        <taxon>Eukaryota</taxon>
        <taxon>Metazoa</taxon>
        <taxon>Cnidaria</taxon>
        <taxon>Anthozoa</taxon>
        <taxon>Hexacorallia</taxon>
        <taxon>Scleractinia</taxon>
        <taxon>Astrocoeniina</taxon>
        <taxon>Acroporidae</taxon>
        <taxon>Acropora</taxon>
    </lineage>
</organism>
<reference evidence="7" key="2">
    <citation type="journal article" date="2023" name="Science">
        <title>Genomic signatures of disease resistance in endangered staghorn corals.</title>
        <authorList>
            <person name="Vollmer S.V."/>
            <person name="Selwyn J.D."/>
            <person name="Despard B.A."/>
            <person name="Roesel C.L."/>
        </authorList>
    </citation>
    <scope>NUCLEOTIDE SEQUENCE</scope>
    <source>
        <strain evidence="7">K2</strain>
    </source>
</reference>
<evidence type="ECO:0000256" key="4">
    <source>
        <dbReference type="ARBA" id="ARBA00022801"/>
    </source>
</evidence>
<accession>A0AAD9VD15</accession>
<keyword evidence="2" id="KW-0645">Protease</keyword>
<evidence type="ECO:0000256" key="1">
    <source>
        <dbReference type="ARBA" id="ARBA00011079"/>
    </source>
</evidence>
<name>A0AAD9VD15_ACRCE</name>
<comment type="caution">
    <text evidence="7">The sequence shown here is derived from an EMBL/GenBank/DDBJ whole genome shotgun (WGS) entry which is preliminary data.</text>
</comment>
<dbReference type="Gene3D" id="3.40.50.1820">
    <property type="entry name" value="alpha/beta hydrolase"/>
    <property type="match status" value="1"/>
</dbReference>
<dbReference type="Gene3D" id="1.20.120.980">
    <property type="entry name" value="Serine carboxypeptidase S28, SKS domain"/>
    <property type="match status" value="1"/>
</dbReference>
<feature type="chain" id="PRO_5042205049" evidence="6">
    <location>
        <begin position="20"/>
        <end position="380"/>
    </location>
</feature>
<comment type="similarity">
    <text evidence="1">Belongs to the peptidase S28 family.</text>
</comment>
<dbReference type="GO" id="GO:0070008">
    <property type="term" value="F:serine-type exopeptidase activity"/>
    <property type="evidence" value="ECO:0007669"/>
    <property type="project" value="InterPro"/>
</dbReference>
<gene>
    <name evidence="7" type="ORF">P5673_005850</name>
</gene>
<keyword evidence="4" id="KW-0378">Hydrolase</keyword>
<dbReference type="AlphaFoldDB" id="A0AAD9VD15"/>
<evidence type="ECO:0000256" key="2">
    <source>
        <dbReference type="ARBA" id="ARBA00022670"/>
    </source>
</evidence>
<dbReference type="EMBL" id="JARQWQ010000009">
    <property type="protein sequence ID" value="KAK2569986.1"/>
    <property type="molecule type" value="Genomic_DNA"/>
</dbReference>
<evidence type="ECO:0000313" key="7">
    <source>
        <dbReference type="EMBL" id="KAK2569986.1"/>
    </source>
</evidence>
<dbReference type="GO" id="GO:0008239">
    <property type="term" value="F:dipeptidyl-peptidase activity"/>
    <property type="evidence" value="ECO:0007669"/>
    <property type="project" value="TreeGrafter"/>
</dbReference>
<dbReference type="PANTHER" id="PTHR11010:SF107">
    <property type="entry name" value="DIPEPTIDYL PEPTIDASE 2"/>
    <property type="match status" value="1"/>
</dbReference>
<keyword evidence="8" id="KW-1185">Reference proteome</keyword>
<dbReference type="Proteomes" id="UP001249851">
    <property type="component" value="Unassembled WGS sequence"/>
</dbReference>
<dbReference type="InterPro" id="IPR008758">
    <property type="entry name" value="Peptidase_S28"/>
</dbReference>
<evidence type="ECO:0000313" key="8">
    <source>
        <dbReference type="Proteomes" id="UP001249851"/>
    </source>
</evidence>
<keyword evidence="3 6" id="KW-0732">Signal</keyword>
<keyword evidence="5" id="KW-0325">Glycoprotein</keyword>
<proteinExistence type="inferred from homology"/>
<dbReference type="GO" id="GO:0006508">
    <property type="term" value="P:proteolysis"/>
    <property type="evidence" value="ECO:0007669"/>
    <property type="project" value="UniProtKB-KW"/>
</dbReference>
<evidence type="ECO:0000256" key="6">
    <source>
        <dbReference type="SAM" id="SignalP"/>
    </source>
</evidence>
<dbReference type="SUPFAM" id="SSF53474">
    <property type="entry name" value="alpha/beta-Hydrolases"/>
    <property type="match status" value="1"/>
</dbReference>
<sequence>MACLEFFLVVSAFSLFTEAAVSYKTAYFKQRVDHFNFVQALTYKQRYIYTEQYWDKKGPIFFYTGNEGGITEFWNNSGFVFEAAEKFNALRYYGESMPFGPDQSFQDDKIGYLTIEQALADYAVLLTELKTHYGGMLSAYMRFKYPNVIDAALAASAPIYMTTFQGSEREFFFSAVTEDFQNADPNCPGYVVKAFQTIKMLEDQGAQGLAKISTAFNLCKPLKSVTQIPHLLAWIRNSFTTLAMGDYPYPTSFLAPLPGYPVNVVCKMMAEASYKLDGLASATALVYNGTNGTLPCLDPDTEYIECADPTGCGLGPDSMAWDYQACTELGLPGGSNGKTDMFPVLPYTQEMRAEYCLKKWKVTQRPNWTPIQFWGKGLFA</sequence>